<evidence type="ECO:0000259" key="2">
    <source>
        <dbReference type="Pfam" id="PF09823"/>
    </source>
</evidence>
<organism evidence="3 4">
    <name type="scientific">Paenibacillus agricola</name>
    <dbReference type="NCBI Taxonomy" id="2716264"/>
    <lineage>
        <taxon>Bacteria</taxon>
        <taxon>Bacillati</taxon>
        <taxon>Bacillota</taxon>
        <taxon>Bacilli</taxon>
        <taxon>Bacillales</taxon>
        <taxon>Paenibacillaceae</taxon>
        <taxon>Paenibacillus</taxon>
    </lineage>
</organism>
<proteinExistence type="predicted"/>
<feature type="domain" description="DUF2357" evidence="2">
    <location>
        <begin position="129"/>
        <end position="277"/>
    </location>
</feature>
<keyword evidence="4" id="KW-1185">Reference proteome</keyword>
<feature type="coiled-coil region" evidence="1">
    <location>
        <begin position="250"/>
        <end position="281"/>
    </location>
</feature>
<gene>
    <name evidence="3" type="ORF">G9U52_31925</name>
</gene>
<dbReference type="RefSeq" id="WP_166155314.1">
    <property type="nucleotide sequence ID" value="NZ_JAAOIW010000018.1"/>
</dbReference>
<comment type="caution">
    <text evidence="3">The sequence shown here is derived from an EMBL/GenBank/DDBJ whole genome shotgun (WGS) entry which is preliminary data.</text>
</comment>
<dbReference type="Proteomes" id="UP001165962">
    <property type="component" value="Unassembled WGS sequence"/>
</dbReference>
<dbReference type="InterPro" id="IPR018633">
    <property type="entry name" value="DUF2357"/>
</dbReference>
<evidence type="ECO:0000256" key="1">
    <source>
        <dbReference type="SAM" id="Coils"/>
    </source>
</evidence>
<dbReference type="Pfam" id="PF09823">
    <property type="entry name" value="DUF2357"/>
    <property type="match status" value="1"/>
</dbReference>
<sequence>MTLLPKVYLAEERREGWFESELPLYAQGQIDDNFKSINEYQSLQIRLESNDPTDTLWVQAFDSDSLTVIHPGEAYLLAKPGDSEDMLVPGDYPVVVHTNMGTYETLYRIKPKNMSWEQIFHLRSYLETKLTGLSKDLLRRKSGTYEDEHHVVTHSLKIYQHVQKHFNRLKHHIEEILEDPQQQVVQVYDTRNYSKRPDAKSLRWLSKRGMANNSNPLELSHFYEKHSRLTVETPENRWVKHILRSTRKSLKKAIQTFQALQMDLNQLLEKKQNEMLNFQQRLRLLGSSLGYDDTRNELNALISQRRKEIVQTNERLIKTDNSILELQKFIAYFSRFELHESLSGISQRLQQKKPTARLLKDSRYAYLYRFYSGIENMETKEVFNKDTVFPYKRTSLLFEYYVVCLVIESLETYGFTWINGWLADEINPISMIGSLVPDTLLTFEKEDFMIELAYDTQILETGGQDTQSYFKANKKKSPDIRLALYSKEGHFLKSIIIEVKCRHVSYLWDEIEENDVMWQLKDYLNIWHYDLNKPQKHQLDRQAVSKVVTVYPKQPSAAPFFERNDYTLAFIQLEAVDPASEDEPFGFDHLNFFVHDFLNTSIKDSI</sequence>
<dbReference type="EMBL" id="JAAOIW010000018">
    <property type="protein sequence ID" value="NHN34406.1"/>
    <property type="molecule type" value="Genomic_DNA"/>
</dbReference>
<keyword evidence="1" id="KW-0175">Coiled coil</keyword>
<accession>A0ABX0JK73</accession>
<name>A0ABX0JK73_9BACL</name>
<evidence type="ECO:0000313" key="4">
    <source>
        <dbReference type="Proteomes" id="UP001165962"/>
    </source>
</evidence>
<protein>
    <submittedName>
        <fullName evidence="3">DUF2357 domain-containing protein</fullName>
    </submittedName>
</protein>
<reference evidence="3" key="1">
    <citation type="submission" date="2020-03" db="EMBL/GenBank/DDBJ databases">
        <title>Draft sequencing of Paenibacilllus sp. S3N08.</title>
        <authorList>
            <person name="Kim D.-U."/>
        </authorList>
    </citation>
    <scope>NUCLEOTIDE SEQUENCE</scope>
    <source>
        <strain evidence="3">S3N08</strain>
    </source>
</reference>
<evidence type="ECO:0000313" key="3">
    <source>
        <dbReference type="EMBL" id="NHN34406.1"/>
    </source>
</evidence>